<dbReference type="KEGG" id="vcn:VOLCADRAFT_88692"/>
<dbReference type="InParanoid" id="D8TPP7"/>
<evidence type="ECO:0008006" key="4">
    <source>
        <dbReference type="Google" id="ProtNLM"/>
    </source>
</evidence>
<dbReference type="GeneID" id="9624393"/>
<evidence type="ECO:0000256" key="1">
    <source>
        <dbReference type="SAM" id="MobiDB-lite"/>
    </source>
</evidence>
<dbReference type="AlphaFoldDB" id="D8TPP7"/>
<reference evidence="2 3" key="1">
    <citation type="journal article" date="2010" name="Science">
        <title>Genomic analysis of organismal complexity in the multicellular green alga Volvox carteri.</title>
        <authorList>
            <person name="Prochnik S.E."/>
            <person name="Umen J."/>
            <person name="Nedelcu A.M."/>
            <person name="Hallmann A."/>
            <person name="Miller S.M."/>
            <person name="Nishii I."/>
            <person name="Ferris P."/>
            <person name="Kuo A."/>
            <person name="Mitros T."/>
            <person name="Fritz-Laylin L.K."/>
            <person name="Hellsten U."/>
            <person name="Chapman J."/>
            <person name="Simakov O."/>
            <person name="Rensing S.A."/>
            <person name="Terry A."/>
            <person name="Pangilinan J."/>
            <person name="Kapitonov V."/>
            <person name="Jurka J."/>
            <person name="Salamov A."/>
            <person name="Shapiro H."/>
            <person name="Schmutz J."/>
            <person name="Grimwood J."/>
            <person name="Lindquist E."/>
            <person name="Lucas S."/>
            <person name="Grigoriev I.V."/>
            <person name="Schmitt R."/>
            <person name="Kirk D."/>
            <person name="Rokhsar D.S."/>
        </authorList>
    </citation>
    <scope>NUCLEOTIDE SEQUENCE [LARGE SCALE GENOMIC DNA]</scope>
    <source>
        <strain evidence="3">f. Nagariensis / Eve</strain>
    </source>
</reference>
<dbReference type="RefSeq" id="XP_002948397.1">
    <property type="nucleotide sequence ID" value="XM_002948351.1"/>
</dbReference>
<dbReference type="OrthoDB" id="8052050at2759"/>
<accession>D8TPP7</accession>
<evidence type="ECO:0000313" key="2">
    <source>
        <dbReference type="EMBL" id="EFJ50804.1"/>
    </source>
</evidence>
<dbReference type="EMBL" id="GL378330">
    <property type="protein sequence ID" value="EFJ50804.1"/>
    <property type="molecule type" value="Genomic_DNA"/>
</dbReference>
<organism evidence="3">
    <name type="scientific">Volvox carteri f. nagariensis</name>
    <dbReference type="NCBI Taxonomy" id="3068"/>
    <lineage>
        <taxon>Eukaryota</taxon>
        <taxon>Viridiplantae</taxon>
        <taxon>Chlorophyta</taxon>
        <taxon>core chlorophytes</taxon>
        <taxon>Chlorophyceae</taxon>
        <taxon>CS clade</taxon>
        <taxon>Chlamydomonadales</taxon>
        <taxon>Volvocaceae</taxon>
        <taxon>Volvox</taxon>
    </lineage>
</organism>
<protein>
    <recommendedName>
        <fullName evidence="4">Endonuclease/exonuclease/phosphatase domain-containing protein</fullName>
    </recommendedName>
</protein>
<proteinExistence type="predicted"/>
<gene>
    <name evidence="2" type="ORF">VOLCADRAFT_88692</name>
</gene>
<evidence type="ECO:0000313" key="3">
    <source>
        <dbReference type="Proteomes" id="UP000001058"/>
    </source>
</evidence>
<keyword evidence="3" id="KW-1185">Reference proteome</keyword>
<feature type="region of interest" description="Disordered" evidence="1">
    <location>
        <begin position="46"/>
        <end position="91"/>
    </location>
</feature>
<dbReference type="Proteomes" id="UP000001058">
    <property type="component" value="Unassembled WGS sequence"/>
</dbReference>
<sequence length="314" mass="33853">MHADELNPKVLGQWHILLNRCGKFSDGGSSQPQTEPVYGLMYSASPSRLDRSQNQAPAPRDPRTSSAAGHTMDIDGFVTTSGRRSAKDQDRVGHDLDQLTALQEFMGLPGDADPQGYTDVPGRRSEDLVCNFAGHQLGALCRSQGLLVLNGRVSGDLEGRLTFPKGEAGGSMIDLFVGSAGVLRHAYWMRVGELLAPDGWFPTDHRPVTLVLGLAVGGTGTSAKGCCQKKRAVFEISRYRDYAALFTDGSQVMHALNGVITDLSNGACNSTESVEHISTLLRKDGEKRVNRIVFIGLHQDREQLASSPGPVLLP</sequence>
<name>D8TPP7_VOLCA</name>